<gene>
    <name evidence="2" type="ORF">G5714_021220</name>
</gene>
<evidence type="ECO:0000313" key="3">
    <source>
        <dbReference type="Proteomes" id="UP000579812"/>
    </source>
</evidence>
<dbReference type="SUPFAM" id="SSF48726">
    <property type="entry name" value="Immunoglobulin"/>
    <property type="match status" value="1"/>
</dbReference>
<proteinExistence type="predicted"/>
<reference evidence="2 3" key="1">
    <citation type="submission" date="2020-04" db="EMBL/GenBank/DDBJ databases">
        <title>Chromosome-level genome assembly of a cyprinid fish Onychostoma macrolepis by integration of Nanopore Sequencing, Bionano and Hi-C technology.</title>
        <authorList>
            <person name="Wang D."/>
        </authorList>
    </citation>
    <scope>NUCLEOTIDE SEQUENCE [LARGE SCALE GENOMIC DNA]</scope>
    <source>
        <strain evidence="2">SWU-2019</strain>
        <tissue evidence="2">Muscle</tissue>
    </source>
</reference>
<dbReference type="AlphaFoldDB" id="A0A7J6BU90"/>
<dbReference type="EMBL" id="JAAMOB010000022">
    <property type="protein sequence ID" value="KAF4097212.1"/>
    <property type="molecule type" value="Genomic_DNA"/>
</dbReference>
<evidence type="ECO:0000256" key="1">
    <source>
        <dbReference type="SAM" id="Phobius"/>
    </source>
</evidence>
<sequence length="152" mass="16987">MTWYFNDTIIVKITGDQSEICTDVQCKERFRDRLKLDLQTGSLNITDTRTTDSGDYKLQIISSRFSIIRIFTVTVTYSGSSSVAAAAVVVLLLLTAAAVFYKRKAIMKCIRRQPSVQMNGAKDPPLEQTDALMQMAHNGTCHKTETANETQL</sequence>
<dbReference type="Proteomes" id="UP000579812">
    <property type="component" value="Unassembled WGS sequence"/>
</dbReference>
<dbReference type="InterPro" id="IPR036179">
    <property type="entry name" value="Ig-like_dom_sf"/>
</dbReference>
<keyword evidence="1" id="KW-0812">Transmembrane</keyword>
<dbReference type="Gene3D" id="2.60.40.10">
    <property type="entry name" value="Immunoglobulins"/>
    <property type="match status" value="1"/>
</dbReference>
<dbReference type="InterPro" id="IPR013783">
    <property type="entry name" value="Ig-like_fold"/>
</dbReference>
<keyword evidence="1" id="KW-1133">Transmembrane helix</keyword>
<dbReference type="PANTHER" id="PTHR21063">
    <property type="entry name" value="LFA-3"/>
    <property type="match status" value="1"/>
</dbReference>
<evidence type="ECO:0000313" key="2">
    <source>
        <dbReference type="EMBL" id="KAF4097212.1"/>
    </source>
</evidence>
<keyword evidence="3" id="KW-1185">Reference proteome</keyword>
<keyword evidence="1" id="KW-0472">Membrane</keyword>
<accession>A0A7J6BU90</accession>
<protein>
    <submittedName>
        <fullName evidence="2">Uncharacterized protein</fullName>
    </submittedName>
</protein>
<dbReference type="PANTHER" id="PTHR21063:SF4">
    <property type="entry name" value="CD48 ANTIGEN-RELATED"/>
    <property type="match status" value="1"/>
</dbReference>
<name>A0A7J6BU90_9TELE</name>
<feature type="transmembrane region" description="Helical" evidence="1">
    <location>
        <begin position="83"/>
        <end position="101"/>
    </location>
</feature>
<comment type="caution">
    <text evidence="2">The sequence shown here is derived from an EMBL/GenBank/DDBJ whole genome shotgun (WGS) entry which is preliminary data.</text>
</comment>
<organism evidence="2 3">
    <name type="scientific">Onychostoma macrolepis</name>
    <dbReference type="NCBI Taxonomy" id="369639"/>
    <lineage>
        <taxon>Eukaryota</taxon>
        <taxon>Metazoa</taxon>
        <taxon>Chordata</taxon>
        <taxon>Craniata</taxon>
        <taxon>Vertebrata</taxon>
        <taxon>Euteleostomi</taxon>
        <taxon>Actinopterygii</taxon>
        <taxon>Neopterygii</taxon>
        <taxon>Teleostei</taxon>
        <taxon>Ostariophysi</taxon>
        <taxon>Cypriniformes</taxon>
        <taxon>Cyprinidae</taxon>
        <taxon>Acrossocheilinae</taxon>
        <taxon>Onychostoma</taxon>
    </lineage>
</organism>